<evidence type="ECO:0000256" key="3">
    <source>
        <dbReference type="ARBA" id="ARBA00022801"/>
    </source>
</evidence>
<name>A0A6M0JYD6_9GAMM</name>
<keyword evidence="2" id="KW-0677">Repeat</keyword>
<evidence type="ECO:0000256" key="4">
    <source>
        <dbReference type="ARBA" id="ARBA00023180"/>
    </source>
</evidence>
<organism evidence="7 8">
    <name type="scientific">Thiorhodococcus minor</name>
    <dbReference type="NCBI Taxonomy" id="57489"/>
    <lineage>
        <taxon>Bacteria</taxon>
        <taxon>Pseudomonadati</taxon>
        <taxon>Pseudomonadota</taxon>
        <taxon>Gammaproteobacteria</taxon>
        <taxon>Chromatiales</taxon>
        <taxon>Chromatiaceae</taxon>
        <taxon>Thiorhodococcus</taxon>
    </lineage>
</organism>
<dbReference type="InterPro" id="IPR013517">
    <property type="entry name" value="FG-GAP"/>
</dbReference>
<feature type="chain" id="PRO_5027071007" evidence="5">
    <location>
        <begin position="28"/>
        <end position="724"/>
    </location>
</feature>
<dbReference type="AlphaFoldDB" id="A0A6M0JYD6"/>
<keyword evidence="3" id="KW-0378">Hydrolase</keyword>
<dbReference type="PANTHER" id="PTHR23221">
    <property type="entry name" value="GLYCOSYLPHOSPHATIDYLINOSITOL PHOSPHOLIPASE D"/>
    <property type="match status" value="1"/>
</dbReference>
<dbReference type="RefSeq" id="WP_164451164.1">
    <property type="nucleotide sequence ID" value="NZ_JAAIJQ010000008.1"/>
</dbReference>
<keyword evidence="4" id="KW-0325">Glycoprotein</keyword>
<dbReference type="GO" id="GO:0016787">
    <property type="term" value="F:hydrolase activity"/>
    <property type="evidence" value="ECO:0007669"/>
    <property type="project" value="UniProtKB-KW"/>
</dbReference>
<evidence type="ECO:0000256" key="1">
    <source>
        <dbReference type="ARBA" id="ARBA00022729"/>
    </source>
</evidence>
<accession>A0A6M0JYD6</accession>
<dbReference type="InterPro" id="IPR013519">
    <property type="entry name" value="Int_alpha_beta-p"/>
</dbReference>
<evidence type="ECO:0000256" key="2">
    <source>
        <dbReference type="ARBA" id="ARBA00022737"/>
    </source>
</evidence>
<dbReference type="PROSITE" id="PS51470">
    <property type="entry name" value="FG_GAP"/>
    <property type="match status" value="2"/>
</dbReference>
<dbReference type="PANTHER" id="PTHR23221:SF7">
    <property type="entry name" value="PHOSPHATIDYLINOSITOL-GLYCAN-SPECIFIC PHOSPHOLIPASE D"/>
    <property type="match status" value="1"/>
</dbReference>
<dbReference type="Pfam" id="PF13946">
    <property type="entry name" value="DUF4214"/>
    <property type="match status" value="1"/>
</dbReference>
<dbReference type="Pfam" id="PF01839">
    <property type="entry name" value="FG-GAP"/>
    <property type="match status" value="4"/>
</dbReference>
<dbReference type="SUPFAM" id="SSF69318">
    <property type="entry name" value="Integrin alpha N-terminal domain"/>
    <property type="match status" value="2"/>
</dbReference>
<dbReference type="EMBL" id="JAAIJQ010000008">
    <property type="protein sequence ID" value="NEV61115.1"/>
    <property type="molecule type" value="Genomic_DNA"/>
</dbReference>
<dbReference type="Proteomes" id="UP000483379">
    <property type="component" value="Unassembled WGS sequence"/>
</dbReference>
<dbReference type="Gene3D" id="2.130.10.130">
    <property type="entry name" value="Integrin alpha, N-terminal"/>
    <property type="match status" value="3"/>
</dbReference>
<proteinExistence type="predicted"/>
<reference evidence="7 8" key="1">
    <citation type="submission" date="2020-02" db="EMBL/GenBank/DDBJ databases">
        <title>Genome sequences of Thiorhodococcus mannitoliphagus and Thiorhodococcus minor, purple sulfur photosynthetic bacteria in the gammaproteobacterial family, Chromatiaceae.</title>
        <authorList>
            <person name="Aviles F.A."/>
            <person name="Meyer T.E."/>
            <person name="Kyndt J.A."/>
        </authorList>
    </citation>
    <scope>NUCLEOTIDE SEQUENCE [LARGE SCALE GENOMIC DNA]</scope>
    <source>
        <strain evidence="7 8">DSM 11518</strain>
    </source>
</reference>
<evidence type="ECO:0000313" key="7">
    <source>
        <dbReference type="EMBL" id="NEV61115.1"/>
    </source>
</evidence>
<evidence type="ECO:0000259" key="6">
    <source>
        <dbReference type="Pfam" id="PF13946"/>
    </source>
</evidence>
<comment type="caution">
    <text evidence="7">The sequence shown here is derived from an EMBL/GenBank/DDBJ whole genome shotgun (WGS) entry which is preliminary data.</text>
</comment>
<dbReference type="InterPro" id="IPR025282">
    <property type="entry name" value="DUF4214"/>
</dbReference>
<feature type="signal peptide" evidence="5">
    <location>
        <begin position="1"/>
        <end position="27"/>
    </location>
</feature>
<gene>
    <name evidence="7" type="ORF">G3446_04230</name>
</gene>
<evidence type="ECO:0000313" key="8">
    <source>
        <dbReference type="Proteomes" id="UP000483379"/>
    </source>
</evidence>
<keyword evidence="1 5" id="KW-0732">Signal</keyword>
<dbReference type="SMART" id="SM00191">
    <property type="entry name" value="Int_alpha"/>
    <property type="match status" value="6"/>
</dbReference>
<keyword evidence="8" id="KW-1185">Reference proteome</keyword>
<feature type="domain" description="DUF4214" evidence="6">
    <location>
        <begin position="581"/>
        <end position="643"/>
    </location>
</feature>
<sequence length="724" mass="75272">MDEQKHITRPLAALPLLGILAASTAGAVVPVEVGEQDGLIGFGAVIKSPQREAELGSGMAVGDFNGDGMADLAVGAPRQASSRGIEEAGVVSIFYGGGAMAPDLGVVETVDDGVEDVVLEGAETNGFVGQMLAAGDLNGDGIDDLAIVAQRVNDTGAPVDPEDAEIFVLFGSSSLSGTKTLSGVANAVIRRQDSMHVAAIAIGDISGDGVADLVFSDDLTDSVTHPPVAPRVDGFPRGINGAVYVYYGGRLDGELDPEETADAIIMRNGGEGIFQVKGIAVGNVDGSGAADLLLGAPAEDSGILPLEEAGATYVVPGGGSINYLLDIDAIATSRIYGGVKGDQAGERLASGDIDGDGTDDIIIGAPLSGWGETSTTGKGRVYLVLGKHQEAEMDLYDQADATFALSESVARIGFKTGNALLVGDVDGDDTEDLMISSTNAFARSGTNGWTHVLYGRTSWASSYELDVEADIAVVAPESTPTPSDPLSAGRMGSTLGLGDFDGDGHADIALGAPWGKGNNSMVGNGWVGVLFDPVRGARERFDWQVAEIYIATLGYAPDDEGLQYWVENLGAGIGWTPTTVAQSFFDAPLVEAMYPPDQDYGVFINALYQNLFGRSPDDAGYAYWLNELQSGSTQRNEMIIALINGGWANPDAAQDMKRFSNRVQVALRFVAEQAERGIVYSQLSGTDQEALRQMGSDVLSALTADPATRDAAIAQIPALLDSLD</sequence>
<evidence type="ECO:0000256" key="5">
    <source>
        <dbReference type="SAM" id="SignalP"/>
    </source>
</evidence>
<protein>
    <submittedName>
        <fullName evidence="7">DUF4214 domain-containing protein</fullName>
    </submittedName>
</protein>
<dbReference type="InterPro" id="IPR028994">
    <property type="entry name" value="Integrin_alpha_N"/>
</dbReference>